<comment type="similarity">
    <text evidence="1">Belongs to the LysR transcriptional regulatory family.</text>
</comment>
<evidence type="ECO:0000256" key="2">
    <source>
        <dbReference type="ARBA" id="ARBA00023015"/>
    </source>
</evidence>
<dbReference type="Gene3D" id="1.10.10.10">
    <property type="entry name" value="Winged helix-like DNA-binding domain superfamily/Winged helix DNA-binding domain"/>
    <property type="match status" value="1"/>
</dbReference>
<dbReference type="Proteomes" id="UP000219331">
    <property type="component" value="Unassembled WGS sequence"/>
</dbReference>
<dbReference type="AlphaFoldDB" id="A0A285SGH6"/>
<dbReference type="OrthoDB" id="9815174at2"/>
<dbReference type="SUPFAM" id="SSF53850">
    <property type="entry name" value="Periplasmic binding protein-like II"/>
    <property type="match status" value="1"/>
</dbReference>
<dbReference type="PANTHER" id="PTHR30427:SF1">
    <property type="entry name" value="TRANSCRIPTIONAL ACTIVATOR PROTEIN LYSR"/>
    <property type="match status" value="1"/>
</dbReference>
<protein>
    <submittedName>
        <fullName evidence="6">DNA-binding transcriptional regulator, LysR family</fullName>
    </submittedName>
</protein>
<keyword evidence="2" id="KW-0805">Transcription regulation</keyword>
<dbReference type="InterPro" id="IPR005119">
    <property type="entry name" value="LysR_subst-bd"/>
</dbReference>
<dbReference type="Gene3D" id="3.40.190.290">
    <property type="match status" value="1"/>
</dbReference>
<dbReference type="GO" id="GO:0010628">
    <property type="term" value="P:positive regulation of gene expression"/>
    <property type="evidence" value="ECO:0007669"/>
    <property type="project" value="TreeGrafter"/>
</dbReference>
<accession>A0A285SGH6</accession>
<reference evidence="6 7" key="1">
    <citation type="submission" date="2017-08" db="EMBL/GenBank/DDBJ databases">
        <authorList>
            <person name="de Groot N.N."/>
        </authorList>
    </citation>
    <scope>NUCLEOTIDE SEQUENCE [LARGE SCALE GENOMIC DNA]</scope>
    <source>
        <strain evidence="6 7">USBA 352</strain>
    </source>
</reference>
<evidence type="ECO:0000256" key="1">
    <source>
        <dbReference type="ARBA" id="ARBA00009437"/>
    </source>
</evidence>
<dbReference type="SUPFAM" id="SSF46785">
    <property type="entry name" value="Winged helix' DNA-binding domain"/>
    <property type="match status" value="1"/>
</dbReference>
<dbReference type="Pfam" id="PF03466">
    <property type="entry name" value="LysR_substrate"/>
    <property type="match status" value="1"/>
</dbReference>
<dbReference type="InterPro" id="IPR000847">
    <property type="entry name" value="LysR_HTH_N"/>
</dbReference>
<proteinExistence type="inferred from homology"/>
<dbReference type="GO" id="GO:0043565">
    <property type="term" value="F:sequence-specific DNA binding"/>
    <property type="evidence" value="ECO:0007669"/>
    <property type="project" value="TreeGrafter"/>
</dbReference>
<dbReference type="PROSITE" id="PS50931">
    <property type="entry name" value="HTH_LYSR"/>
    <property type="match status" value="1"/>
</dbReference>
<sequence>MANETPLTLRQIEVLRAVMVAGSIAGAARILNVAQPGISRTMKHLEASLGIKLFTRSGGRYVPTPESQQVFLQLQEVHKKLVHLQVSIGQLERGHDVEISLASVPSIANVMVPLAAAGLKARYPDIRMNIEILKIEEAIDFLLLGKGQFVCMSHRFEHSSIVFEPLAQGHLFCVAHRDHPLAARATVTAAEIAAFPLIGIDPADPYGAVLAEIFARQGLDFHIEIRARFGTTVLGLVRQNLGVAVLDNFTVADLPRVEPDIRLIPICEPTPFRTYVARRSDLEISGFAEAFIELLRGEMDAATRRTAT</sequence>
<dbReference type="EMBL" id="OBML01000005">
    <property type="protein sequence ID" value="SOC06480.1"/>
    <property type="molecule type" value="Genomic_DNA"/>
</dbReference>
<evidence type="ECO:0000259" key="5">
    <source>
        <dbReference type="PROSITE" id="PS50931"/>
    </source>
</evidence>
<evidence type="ECO:0000313" key="6">
    <source>
        <dbReference type="EMBL" id="SOC06480.1"/>
    </source>
</evidence>
<evidence type="ECO:0000256" key="4">
    <source>
        <dbReference type="ARBA" id="ARBA00023163"/>
    </source>
</evidence>
<dbReference type="PRINTS" id="PR00039">
    <property type="entry name" value="HTHLYSR"/>
</dbReference>
<feature type="domain" description="HTH lysR-type" evidence="5">
    <location>
        <begin position="7"/>
        <end position="64"/>
    </location>
</feature>
<gene>
    <name evidence="6" type="ORF">SAMN05421512_105104</name>
</gene>
<dbReference type="GO" id="GO:0003700">
    <property type="term" value="F:DNA-binding transcription factor activity"/>
    <property type="evidence" value="ECO:0007669"/>
    <property type="project" value="InterPro"/>
</dbReference>
<dbReference type="Pfam" id="PF00126">
    <property type="entry name" value="HTH_1"/>
    <property type="match status" value="1"/>
</dbReference>
<keyword evidence="4" id="KW-0804">Transcription</keyword>
<evidence type="ECO:0000256" key="3">
    <source>
        <dbReference type="ARBA" id="ARBA00023125"/>
    </source>
</evidence>
<evidence type="ECO:0000313" key="7">
    <source>
        <dbReference type="Proteomes" id="UP000219331"/>
    </source>
</evidence>
<name>A0A285SGH6_9HYPH</name>
<dbReference type="InterPro" id="IPR036388">
    <property type="entry name" value="WH-like_DNA-bd_sf"/>
</dbReference>
<keyword evidence="3 6" id="KW-0238">DNA-binding</keyword>
<dbReference type="PANTHER" id="PTHR30427">
    <property type="entry name" value="TRANSCRIPTIONAL ACTIVATOR PROTEIN LYSR"/>
    <property type="match status" value="1"/>
</dbReference>
<organism evidence="6 7">
    <name type="scientific">Stappia indica</name>
    <dbReference type="NCBI Taxonomy" id="538381"/>
    <lineage>
        <taxon>Bacteria</taxon>
        <taxon>Pseudomonadati</taxon>
        <taxon>Pseudomonadota</taxon>
        <taxon>Alphaproteobacteria</taxon>
        <taxon>Hyphomicrobiales</taxon>
        <taxon>Stappiaceae</taxon>
        <taxon>Stappia</taxon>
    </lineage>
</organism>
<dbReference type="RefSeq" id="WP_097174806.1">
    <property type="nucleotide sequence ID" value="NZ_OBML01000005.1"/>
</dbReference>
<dbReference type="STRING" id="538381.GCA_001696535_02186"/>
<dbReference type="InterPro" id="IPR036390">
    <property type="entry name" value="WH_DNA-bd_sf"/>
</dbReference>
<keyword evidence="7" id="KW-1185">Reference proteome</keyword>